<dbReference type="InterPro" id="IPR014001">
    <property type="entry name" value="Helicase_ATP-bd"/>
</dbReference>
<dbReference type="PROSITE" id="PS00690">
    <property type="entry name" value="DEAH_ATP_HELICASE"/>
    <property type="match status" value="1"/>
</dbReference>
<evidence type="ECO:0000256" key="9">
    <source>
        <dbReference type="ARBA" id="ARBA00034808"/>
    </source>
</evidence>
<dbReference type="NCBIfam" id="TIGR00614">
    <property type="entry name" value="recQ_fam"/>
    <property type="match status" value="1"/>
</dbReference>
<dbReference type="GO" id="GO:0016787">
    <property type="term" value="F:hydrolase activity"/>
    <property type="evidence" value="ECO:0007669"/>
    <property type="project" value="UniProtKB-KW"/>
</dbReference>
<evidence type="ECO:0000256" key="1">
    <source>
        <dbReference type="ARBA" id="ARBA00005446"/>
    </source>
</evidence>
<protein>
    <recommendedName>
        <fullName evidence="9">DNA 3'-5' helicase</fullName>
        <ecNumber evidence="9">5.6.2.4</ecNumber>
    </recommendedName>
</protein>
<keyword evidence="13" id="KW-1185">Reference proteome</keyword>
<dbReference type="InterPro" id="IPR004589">
    <property type="entry name" value="DNA_helicase_ATP-dep_RecQ"/>
</dbReference>
<dbReference type="InterPro" id="IPR029057">
    <property type="entry name" value="PRTase-like"/>
</dbReference>
<evidence type="ECO:0000256" key="5">
    <source>
        <dbReference type="ARBA" id="ARBA00022840"/>
    </source>
</evidence>
<dbReference type="SUPFAM" id="SSF52540">
    <property type="entry name" value="P-loop containing nucleoside triphosphate hydrolases"/>
    <property type="match status" value="1"/>
</dbReference>
<keyword evidence="2" id="KW-0547">Nucleotide-binding</keyword>
<dbReference type="GO" id="GO:0043590">
    <property type="term" value="C:bacterial nucleoid"/>
    <property type="evidence" value="ECO:0007669"/>
    <property type="project" value="TreeGrafter"/>
</dbReference>
<evidence type="ECO:0000256" key="6">
    <source>
        <dbReference type="ARBA" id="ARBA00023125"/>
    </source>
</evidence>
<dbReference type="RefSeq" id="WP_130493642.1">
    <property type="nucleotide sequence ID" value="NZ_SGXD01000003.1"/>
</dbReference>
<dbReference type="GO" id="GO:0009378">
    <property type="term" value="F:four-way junction helicase activity"/>
    <property type="evidence" value="ECO:0007669"/>
    <property type="project" value="TreeGrafter"/>
</dbReference>
<dbReference type="Pfam" id="PF00271">
    <property type="entry name" value="Helicase_C"/>
    <property type="match status" value="1"/>
</dbReference>
<evidence type="ECO:0000256" key="4">
    <source>
        <dbReference type="ARBA" id="ARBA00022806"/>
    </source>
</evidence>
<evidence type="ECO:0000256" key="2">
    <source>
        <dbReference type="ARBA" id="ARBA00022741"/>
    </source>
</evidence>
<feature type="domain" description="Helicase ATP-binding" evidence="10">
    <location>
        <begin position="38"/>
        <end position="213"/>
    </location>
</feature>
<comment type="similarity">
    <text evidence="1">Belongs to the helicase family. RecQ subfamily.</text>
</comment>
<dbReference type="GO" id="GO:0006281">
    <property type="term" value="P:DNA repair"/>
    <property type="evidence" value="ECO:0007669"/>
    <property type="project" value="TreeGrafter"/>
</dbReference>
<dbReference type="PANTHER" id="PTHR13710:SF105">
    <property type="entry name" value="ATP-DEPENDENT DNA HELICASE Q1"/>
    <property type="match status" value="1"/>
</dbReference>
<dbReference type="SMART" id="SM00487">
    <property type="entry name" value="DEXDc"/>
    <property type="match status" value="1"/>
</dbReference>
<keyword evidence="6" id="KW-0238">DNA-binding</keyword>
<dbReference type="AlphaFoldDB" id="A0A4Q7NQD5"/>
<keyword evidence="5" id="KW-0067">ATP-binding</keyword>
<evidence type="ECO:0000313" key="12">
    <source>
        <dbReference type="EMBL" id="RZS87531.1"/>
    </source>
</evidence>
<dbReference type="Pfam" id="PF00270">
    <property type="entry name" value="DEAD"/>
    <property type="match status" value="1"/>
</dbReference>
<dbReference type="GO" id="GO:0005737">
    <property type="term" value="C:cytoplasm"/>
    <property type="evidence" value="ECO:0007669"/>
    <property type="project" value="TreeGrafter"/>
</dbReference>
<dbReference type="Gene3D" id="3.40.50.300">
    <property type="entry name" value="P-loop containing nucleotide triphosphate hydrolases"/>
    <property type="match status" value="2"/>
</dbReference>
<evidence type="ECO:0000259" key="11">
    <source>
        <dbReference type="PROSITE" id="PS51194"/>
    </source>
</evidence>
<dbReference type="GO" id="GO:0003677">
    <property type="term" value="F:DNA binding"/>
    <property type="evidence" value="ECO:0007669"/>
    <property type="project" value="UniProtKB-KW"/>
</dbReference>
<dbReference type="EMBL" id="SGXD01000003">
    <property type="protein sequence ID" value="RZS87531.1"/>
    <property type="molecule type" value="Genomic_DNA"/>
</dbReference>
<feature type="domain" description="Helicase C-terminal" evidence="11">
    <location>
        <begin position="239"/>
        <end position="379"/>
    </location>
</feature>
<evidence type="ECO:0000256" key="8">
    <source>
        <dbReference type="ARBA" id="ARBA00034617"/>
    </source>
</evidence>
<dbReference type="GO" id="GO:0005524">
    <property type="term" value="F:ATP binding"/>
    <property type="evidence" value="ECO:0007669"/>
    <property type="project" value="UniProtKB-KW"/>
</dbReference>
<dbReference type="OrthoDB" id="9760034at2"/>
<keyword evidence="7" id="KW-0413">Isomerase</keyword>
<proteinExistence type="inferred from homology"/>
<dbReference type="InterPro" id="IPR011545">
    <property type="entry name" value="DEAD/DEAH_box_helicase_dom"/>
</dbReference>
<dbReference type="EC" id="5.6.2.4" evidence="9"/>
<dbReference type="PANTHER" id="PTHR13710">
    <property type="entry name" value="DNA HELICASE RECQ FAMILY MEMBER"/>
    <property type="match status" value="1"/>
</dbReference>
<dbReference type="GO" id="GO:0030894">
    <property type="term" value="C:replisome"/>
    <property type="evidence" value="ECO:0007669"/>
    <property type="project" value="TreeGrafter"/>
</dbReference>
<comment type="catalytic activity">
    <reaction evidence="8">
        <text>Couples ATP hydrolysis with the unwinding of duplex DNA by translocating in the 3'-5' direction.</text>
        <dbReference type="EC" id="5.6.2.4"/>
    </reaction>
</comment>
<dbReference type="GO" id="GO:0006310">
    <property type="term" value="P:DNA recombination"/>
    <property type="evidence" value="ECO:0007669"/>
    <property type="project" value="InterPro"/>
</dbReference>
<name>A0A4Q7NQD5_9ACTN</name>
<comment type="caution">
    <text evidence="12">The sequence shown here is derived from an EMBL/GenBank/DDBJ whole genome shotgun (WGS) entry which is preliminary data.</text>
</comment>
<reference evidence="12 13" key="1">
    <citation type="submission" date="2019-02" db="EMBL/GenBank/DDBJ databases">
        <title>Genomic Encyclopedia of Type Strains, Phase IV (KMG-IV): sequencing the most valuable type-strain genomes for metagenomic binning, comparative biology and taxonomic classification.</title>
        <authorList>
            <person name="Goeker M."/>
        </authorList>
    </citation>
    <scope>NUCLEOTIDE SEQUENCE [LARGE SCALE GENOMIC DNA]</scope>
    <source>
        <strain evidence="12 13">DSM 45622</strain>
    </source>
</reference>
<evidence type="ECO:0000256" key="3">
    <source>
        <dbReference type="ARBA" id="ARBA00022801"/>
    </source>
</evidence>
<dbReference type="SUPFAM" id="SSF53271">
    <property type="entry name" value="PRTase-like"/>
    <property type="match status" value="1"/>
</dbReference>
<evidence type="ECO:0000259" key="10">
    <source>
        <dbReference type="PROSITE" id="PS51192"/>
    </source>
</evidence>
<dbReference type="SMART" id="SM00490">
    <property type="entry name" value="HELICc"/>
    <property type="match status" value="1"/>
</dbReference>
<keyword evidence="3" id="KW-0378">Hydrolase</keyword>
<dbReference type="InterPro" id="IPR027417">
    <property type="entry name" value="P-loop_NTPase"/>
</dbReference>
<dbReference type="Proteomes" id="UP000293638">
    <property type="component" value="Unassembled WGS sequence"/>
</dbReference>
<evidence type="ECO:0000256" key="7">
    <source>
        <dbReference type="ARBA" id="ARBA00023235"/>
    </source>
</evidence>
<dbReference type="InterPro" id="IPR001650">
    <property type="entry name" value="Helicase_C-like"/>
</dbReference>
<dbReference type="GO" id="GO:0043138">
    <property type="term" value="F:3'-5' DNA helicase activity"/>
    <property type="evidence" value="ECO:0007669"/>
    <property type="project" value="UniProtKB-EC"/>
</dbReference>
<organism evidence="12 13">
    <name type="scientific">Motilibacter rhizosphaerae</name>
    <dbReference type="NCBI Taxonomy" id="598652"/>
    <lineage>
        <taxon>Bacteria</taxon>
        <taxon>Bacillati</taxon>
        <taxon>Actinomycetota</taxon>
        <taxon>Actinomycetes</taxon>
        <taxon>Motilibacterales</taxon>
        <taxon>Motilibacteraceae</taxon>
        <taxon>Motilibacter</taxon>
    </lineage>
</organism>
<dbReference type="PROSITE" id="PS51192">
    <property type="entry name" value="HELICASE_ATP_BIND_1"/>
    <property type="match status" value="1"/>
</dbReference>
<evidence type="ECO:0000313" key="13">
    <source>
        <dbReference type="Proteomes" id="UP000293638"/>
    </source>
</evidence>
<sequence>MPFTPVAPADLDSAATRVVTALAGPGAVPRDDQVAAARALVVEGRRTLVVQATGWGKSAVYLLATAATRGAGGGPTLVVCPLLSLMRDQVAAAERAGVRAAALHSGNVDDWPRVEQELAADRVDLLLVSPERLANPRFATQVLPGPLARVGLVVVDEAHCLSSWGHDFRPDYLRLSRELFAALPGVPVLATTATANARVTEDVAAQLGEGTVTLRGPLARASLTLAVVPGLAPLERYAWVAEALRALPGSGIVYVLTVAETERLAGFLAEQGMAVRAYSSKLEPEDRLRVEDALRANELKAVVATSALGMGFDKPDLAFVVHVGSPASPVDYYQQVGRAGRGIDSAVAVLLPAAESDERIWQHFATASLPDPRAVDAVLAELGASEEPLSVPALEAATGVRRTRIEALLKLLAVDGAVARAGSAWRATGTGWRYDAERFDRLRAAREAEAQVMRDYAAGRACLMAFLQRALDDPDPQPCGRCSVCTGQLPPPGRGVPAETVAAAQRSLRGRDVVLDPRRMWPSAVPDRRGRIGPSLQAEPGRALAYADDPAWGDVIGRLGDGDGEVPDEVVEGLVAVLSRWRREWGERPVAVVPVPSRTRPRLVASLAARIGEVGRLPVLDLLEAAGPPPPRDVASGARAAGVLAGLRVRSGAQPPDGPLLLVDDAWATGWTATVAAVLLREAGAPAVLPLVVHQRP</sequence>
<dbReference type="InterPro" id="IPR002464">
    <property type="entry name" value="DNA/RNA_helicase_DEAH_CS"/>
</dbReference>
<gene>
    <name evidence="12" type="ORF">EV189_2962</name>
</gene>
<keyword evidence="4 12" id="KW-0347">Helicase</keyword>
<accession>A0A4Q7NQD5</accession>
<dbReference type="PROSITE" id="PS51194">
    <property type="entry name" value="HELICASE_CTER"/>
    <property type="match status" value="1"/>
</dbReference>